<keyword evidence="7 10" id="KW-0812">Transmembrane</keyword>
<comment type="similarity">
    <text evidence="4">Belongs to the glutamate-gated ion channel (TC 1.A.10.1) family.</text>
</comment>
<feature type="transmembrane region" description="Helical" evidence="10">
    <location>
        <begin position="962"/>
        <end position="988"/>
    </location>
</feature>
<keyword evidence="9 10" id="KW-0472">Membrane</keyword>
<dbReference type="RefSeq" id="XP_064072222.1">
    <property type="nucleotide sequence ID" value="XM_064216152.1"/>
</dbReference>
<evidence type="ECO:0000256" key="8">
    <source>
        <dbReference type="ARBA" id="ARBA00022989"/>
    </source>
</evidence>
<feature type="transmembrane region" description="Helical" evidence="10">
    <location>
        <begin position="384"/>
        <end position="406"/>
    </location>
</feature>
<protein>
    <submittedName>
        <fullName evidence="14">Uncharacterized protein LOC113404753</fullName>
    </submittedName>
</protein>
<evidence type="ECO:0000256" key="10">
    <source>
        <dbReference type="SAM" id="Phobius"/>
    </source>
</evidence>
<feature type="transmembrane region" description="Helical" evidence="10">
    <location>
        <begin position="351"/>
        <end position="372"/>
    </location>
</feature>
<feature type="domain" description="Ionotropic receptor 75a N-terminal" evidence="12">
    <location>
        <begin position="469"/>
        <end position="598"/>
    </location>
</feature>
<evidence type="ECO:0000256" key="6">
    <source>
        <dbReference type="ARBA" id="ARBA00022475"/>
    </source>
</evidence>
<evidence type="ECO:0000256" key="2">
    <source>
        <dbReference type="ARBA" id="ARBA00004651"/>
    </source>
</evidence>
<feature type="transmembrane region" description="Helical" evidence="10">
    <location>
        <begin position="183"/>
        <end position="203"/>
    </location>
</feature>
<dbReference type="Proteomes" id="UP001652626">
    <property type="component" value="Chromosome 10"/>
</dbReference>
<dbReference type="InterPro" id="IPR057074">
    <property type="entry name" value="IR75A_N"/>
</dbReference>
<evidence type="ECO:0000313" key="13">
    <source>
        <dbReference type="Proteomes" id="UP001652626"/>
    </source>
</evidence>
<dbReference type="Gene3D" id="1.10.287.70">
    <property type="match status" value="1"/>
</dbReference>
<organism evidence="13 14">
    <name type="scientific">Vanessa tameamea</name>
    <name type="common">Kamehameha butterfly</name>
    <dbReference type="NCBI Taxonomy" id="334116"/>
    <lineage>
        <taxon>Eukaryota</taxon>
        <taxon>Metazoa</taxon>
        <taxon>Ecdysozoa</taxon>
        <taxon>Arthropoda</taxon>
        <taxon>Hexapoda</taxon>
        <taxon>Insecta</taxon>
        <taxon>Pterygota</taxon>
        <taxon>Neoptera</taxon>
        <taxon>Endopterygota</taxon>
        <taxon>Lepidoptera</taxon>
        <taxon>Glossata</taxon>
        <taxon>Ditrysia</taxon>
        <taxon>Papilionoidea</taxon>
        <taxon>Nymphalidae</taxon>
        <taxon>Nymphalinae</taxon>
        <taxon>Vanessa</taxon>
    </lineage>
</organism>
<accession>A0ABM4ALP1</accession>
<evidence type="ECO:0000256" key="7">
    <source>
        <dbReference type="ARBA" id="ARBA00022692"/>
    </source>
</evidence>
<dbReference type="PANTHER" id="PTHR12929:SF10">
    <property type="entry name" value="RIBOFLAVIN TRANSPORTER"/>
    <property type="match status" value="1"/>
</dbReference>
<comment type="similarity">
    <text evidence="3">Belongs to the riboflavin transporter family.</text>
</comment>
<evidence type="ECO:0000256" key="9">
    <source>
        <dbReference type="ARBA" id="ARBA00023136"/>
    </source>
</evidence>
<feature type="transmembrane region" description="Helical" evidence="10">
    <location>
        <begin position="413"/>
        <end position="430"/>
    </location>
</feature>
<keyword evidence="8 10" id="KW-1133">Transmembrane helix</keyword>
<dbReference type="Pfam" id="PF06237">
    <property type="entry name" value="SLC52_ribofla_tr"/>
    <property type="match status" value="1"/>
</dbReference>
<dbReference type="InterPro" id="IPR001320">
    <property type="entry name" value="Iontro_rcpt_C"/>
</dbReference>
<feature type="domain" description="Ionotropic glutamate receptor C-terminal" evidence="11">
    <location>
        <begin position="719"/>
        <end position="823"/>
    </location>
</feature>
<evidence type="ECO:0000256" key="3">
    <source>
        <dbReference type="ARBA" id="ARBA00006366"/>
    </source>
</evidence>
<dbReference type="Pfam" id="PF00060">
    <property type="entry name" value="Lig_chan"/>
    <property type="match status" value="1"/>
</dbReference>
<feature type="transmembrane region" description="Helical" evidence="10">
    <location>
        <begin position="718"/>
        <end position="737"/>
    </location>
</feature>
<reference evidence="14" key="1">
    <citation type="submission" date="2025-08" db="UniProtKB">
        <authorList>
            <consortium name="RefSeq"/>
        </authorList>
    </citation>
    <scope>IDENTIFICATION</scope>
    <source>
        <tissue evidence="14">Whole body</tissue>
    </source>
</reference>
<name>A0ABM4ALP1_VANTA</name>
<feature type="transmembrane region" description="Helical" evidence="10">
    <location>
        <begin position="298"/>
        <end position="317"/>
    </location>
</feature>
<dbReference type="PANTHER" id="PTHR12929">
    <property type="entry name" value="SOLUTE CARRIER FAMILY 52"/>
    <property type="match status" value="1"/>
</dbReference>
<feature type="transmembrane region" description="Helical" evidence="10">
    <location>
        <begin position="783"/>
        <end position="801"/>
    </location>
</feature>
<dbReference type="InterPro" id="IPR009357">
    <property type="entry name" value="Riboflavin_transptr"/>
</dbReference>
<evidence type="ECO:0000256" key="5">
    <source>
        <dbReference type="ARBA" id="ARBA00022448"/>
    </source>
</evidence>
<feature type="transmembrane region" description="Helical" evidence="10">
    <location>
        <begin position="113"/>
        <end position="136"/>
    </location>
</feature>
<dbReference type="GeneID" id="113404753"/>
<dbReference type="Gene3D" id="3.40.190.10">
    <property type="entry name" value="Periplasmic binding protein-like II"/>
    <property type="match status" value="1"/>
</dbReference>
<gene>
    <name evidence="14" type="primary">LOC113404753</name>
</gene>
<evidence type="ECO:0000259" key="11">
    <source>
        <dbReference type="Pfam" id="PF00060"/>
    </source>
</evidence>
<feature type="transmembrane region" description="Helical" evidence="10">
    <location>
        <begin position="245"/>
        <end position="270"/>
    </location>
</feature>
<feature type="transmembrane region" description="Helical" evidence="10">
    <location>
        <begin position="148"/>
        <end position="171"/>
    </location>
</feature>
<keyword evidence="6" id="KW-1003">Cell membrane</keyword>
<feature type="transmembrane region" description="Helical" evidence="10">
    <location>
        <begin position="215"/>
        <end position="238"/>
    </location>
</feature>
<comment type="catalytic activity">
    <reaction evidence="1">
        <text>riboflavin(in) = riboflavin(out)</text>
        <dbReference type="Rhea" id="RHEA:35015"/>
        <dbReference type="ChEBI" id="CHEBI:57986"/>
    </reaction>
</comment>
<dbReference type="SUPFAM" id="SSF53850">
    <property type="entry name" value="Periplasmic binding protein-like II"/>
    <property type="match status" value="1"/>
</dbReference>
<evidence type="ECO:0000313" key="14">
    <source>
        <dbReference type="RefSeq" id="XP_064072222.1"/>
    </source>
</evidence>
<evidence type="ECO:0000259" key="12">
    <source>
        <dbReference type="Pfam" id="PF24576"/>
    </source>
</evidence>
<dbReference type="Pfam" id="PF24576">
    <property type="entry name" value="IR75A_N"/>
    <property type="match status" value="1"/>
</dbReference>
<keyword evidence="5" id="KW-0813">Transport</keyword>
<sequence>MSTLKLITALHCGDVGGEGRRSRRRRGRRRAHRVATHHVARGRQVCISALSLVILTATTAIFTATSSQHARVRSHCCDILVHSKMLNEEKERSPCLGDRANGNITMWGAQRRILLDVLMACWGLGTWLGVNGLYVQLPLLVERLPEGWALPSSMTVAIQLANVGLIAYAILRRLFPRAPDAPYIYILLVIGTVALYLNSFLYTETAMIGGTERSFSFLALTFFAALVGCTSSVLFYPYLRHFRDVYLATYLVGEGLSGFIPSILALIQGIGGEPECVYSPDNSTVTAIYPPARFNSTVFLILLGCLSALSLVSFAFVDNCSAFLSERVKESEAAKEEEATTELESIFQLKWVSVLVLMAFLNALMNGALPSVQTYSCMPYGTNIYHLAVTLGAMANPAACLAGVWLQPVPSRVLAAMLTFVLLPLGYIFATAKTHSMYTYPSPENVNKLAMFGREAGVRLRIYQDFQQLPELPPYRTFREGMLLDTLCDNATLVLDKASENRAFNLRHSWLLIDDSPYNVSNVEQVLENTIILPDADLTWASADALMDVYRVKLGEPLVVSNLGVPKSQQELQQLWHKLPTAVTRRKDLKNVYLNSATIISQPQYFKGWSDLTNRQIDTFPKLTYPLLMLCGEDLHFRFNLKQVDLYGEESNGTFNGLVGRMQRGELEVGVTSMFMRADRWRVLHFCAETVELKGAFLFRQPSRSAVSNVFALPFSRGVWAASAAVFAGAGALLALFGSAARWCRAPDHAALRLTVTESFTYAIGTICQQGSDLSPQLWSVRLLMFCTLLASLFAFTSYSAKIVAILQAPSNALRTIDDLTHSPMDLGVQETTYKRVYFAESKDPATQLLYRRKLLPLGERAYLSVVDGIARVRSGLFAFQVEQSSGYDIIGKTYTEREKCGLKEIKAFTLPMVAVPVRKHSGYRDLLGARLRWQREVGLMDRFRRVWMCGRPKCDAGRGGFVSVGLMDVLPAAHALLAGALVAAALLPLEKLLRRRRAVERSRALTRVT</sequence>
<evidence type="ECO:0000256" key="1">
    <source>
        <dbReference type="ARBA" id="ARBA00000215"/>
    </source>
</evidence>
<evidence type="ECO:0000256" key="4">
    <source>
        <dbReference type="ARBA" id="ARBA00008685"/>
    </source>
</evidence>
<proteinExistence type="inferred from homology"/>
<keyword evidence="13" id="KW-1185">Reference proteome</keyword>
<comment type="subcellular location">
    <subcellularLocation>
        <location evidence="2">Cell membrane</location>
        <topology evidence="2">Multi-pass membrane protein</topology>
    </subcellularLocation>
</comment>